<evidence type="ECO:0000313" key="1">
    <source>
        <dbReference type="EMBL" id="GLW91271.1"/>
    </source>
</evidence>
<gene>
    <name evidence="1" type="ORF">Aglo03_20870</name>
</gene>
<comment type="caution">
    <text evidence="1">The sequence shown here is derived from an EMBL/GenBank/DDBJ whole genome shotgun (WGS) entry which is preliminary data.</text>
</comment>
<dbReference type="Proteomes" id="UP001165042">
    <property type="component" value="Unassembled WGS sequence"/>
</dbReference>
<accession>A0A9W6QJN0</accession>
<dbReference type="AlphaFoldDB" id="A0A9W6QJN0"/>
<sequence length="154" mass="16357">MMGSRSGNGAGAVDDDLLAESHLVRALAVADARAVLTDLVDLFSRGAQWHRALDAAFELLSEVRRRGEPAGETLLLIGEIMLRASRFPAAVIYLDRAEQALGARLDLAVALARAHQGMGSAGPARRHLHRALAMAVDVDDDAAARVRALLRSTG</sequence>
<organism evidence="1 2">
    <name type="scientific">Actinokineospora globicatena</name>
    <dbReference type="NCBI Taxonomy" id="103729"/>
    <lineage>
        <taxon>Bacteria</taxon>
        <taxon>Bacillati</taxon>
        <taxon>Actinomycetota</taxon>
        <taxon>Actinomycetes</taxon>
        <taxon>Pseudonocardiales</taxon>
        <taxon>Pseudonocardiaceae</taxon>
        <taxon>Actinokineospora</taxon>
    </lineage>
</organism>
<dbReference type="InterPro" id="IPR011990">
    <property type="entry name" value="TPR-like_helical_dom_sf"/>
</dbReference>
<reference evidence="1" key="1">
    <citation type="submission" date="2023-02" db="EMBL/GenBank/DDBJ databases">
        <title>Actinokineospora globicatena NBRC 15670.</title>
        <authorList>
            <person name="Ichikawa N."/>
            <person name="Sato H."/>
            <person name="Tonouchi N."/>
        </authorList>
    </citation>
    <scope>NUCLEOTIDE SEQUENCE</scope>
    <source>
        <strain evidence="1">NBRC 15670</strain>
    </source>
</reference>
<dbReference type="SUPFAM" id="SSF48452">
    <property type="entry name" value="TPR-like"/>
    <property type="match status" value="1"/>
</dbReference>
<name>A0A9W6QJN0_9PSEU</name>
<keyword evidence="2" id="KW-1185">Reference proteome</keyword>
<protein>
    <recommendedName>
        <fullName evidence="3">Tetratricopeptide repeat-containing protein</fullName>
    </recommendedName>
</protein>
<dbReference type="Gene3D" id="1.25.40.10">
    <property type="entry name" value="Tetratricopeptide repeat domain"/>
    <property type="match status" value="1"/>
</dbReference>
<proteinExistence type="predicted"/>
<evidence type="ECO:0000313" key="2">
    <source>
        <dbReference type="Proteomes" id="UP001165042"/>
    </source>
</evidence>
<evidence type="ECO:0008006" key="3">
    <source>
        <dbReference type="Google" id="ProtNLM"/>
    </source>
</evidence>
<dbReference type="EMBL" id="BSSD01000002">
    <property type="protein sequence ID" value="GLW91271.1"/>
    <property type="molecule type" value="Genomic_DNA"/>
</dbReference>